<sequence>HQLTTPVTIFSKLSAPKISDIRSTISTSEKPDISNIGTSDKIAEATQAETVNSEQTNKVIELLNTTDLPVLNSPSKRRFSTFTPPLFPADYRPRPTPIQPQSAMPTDSQNFPDLNLDSALTFDFGEMSSPAQTTENEANFFSSGTTFDWIAKFEQRLRQYEQRLSQIENLTEENSRLRAELSTANRKIEELEKKEPVSEHFPILEQPTKPFQGTEASRHATVKTVVEPPQEPHRTIPRSFASAAIKGKSAPPPLKTSKNKRTRRVTPRPYQAITRTFTATSATSGYKYLYLPCRFREPISSLRAKLKKLKIDNSRILDVHYPDNQVIALLAHNDYINEIVQVFSKAGVKPVEEFNPLDEQRLRNPAFAALDKEARKSKCVELHHARLLRALSFIRESIRPAVARDFRRKNWITDDQFKSSLGKDPAVSSPGDTPADKTDTDMPDVIDTFCPTSPASSNSLTGAGEPVEEL</sequence>
<keyword evidence="4" id="KW-1185">Reference proteome</keyword>
<feature type="compositionally biased region" description="Basic residues" evidence="2">
    <location>
        <begin position="257"/>
        <end position="266"/>
    </location>
</feature>
<feature type="non-terminal residue" evidence="3">
    <location>
        <position position="1"/>
    </location>
</feature>
<gene>
    <name evidence="3" type="ORF">CU098_005161</name>
</gene>
<dbReference type="AlphaFoldDB" id="A0A367JHK0"/>
<evidence type="ECO:0000256" key="2">
    <source>
        <dbReference type="SAM" id="MobiDB-lite"/>
    </source>
</evidence>
<accession>A0A367JHK0</accession>
<dbReference type="OrthoDB" id="2277883at2759"/>
<evidence type="ECO:0000313" key="3">
    <source>
        <dbReference type="EMBL" id="RCH89366.1"/>
    </source>
</evidence>
<dbReference type="EMBL" id="PJQM01003348">
    <property type="protein sequence ID" value="RCH89366.1"/>
    <property type="molecule type" value="Genomic_DNA"/>
</dbReference>
<reference evidence="3 4" key="1">
    <citation type="journal article" date="2018" name="G3 (Bethesda)">
        <title>Phylogenetic and Phylogenomic Definition of Rhizopus Species.</title>
        <authorList>
            <person name="Gryganskyi A.P."/>
            <person name="Golan J."/>
            <person name="Dolatabadi S."/>
            <person name="Mondo S."/>
            <person name="Robb S."/>
            <person name="Idnurm A."/>
            <person name="Muszewska A."/>
            <person name="Steczkiewicz K."/>
            <person name="Masonjones S."/>
            <person name="Liao H.L."/>
            <person name="Gajdeczka M.T."/>
            <person name="Anike F."/>
            <person name="Vuek A."/>
            <person name="Anishchenko I.M."/>
            <person name="Voigt K."/>
            <person name="de Hoog G.S."/>
            <person name="Smith M.E."/>
            <person name="Heitman J."/>
            <person name="Vilgalys R."/>
            <person name="Stajich J.E."/>
        </authorList>
    </citation>
    <scope>NUCLEOTIDE SEQUENCE [LARGE SCALE GENOMIC DNA]</scope>
    <source>
        <strain evidence="3 4">LSU 92-RS-03</strain>
    </source>
</reference>
<evidence type="ECO:0000313" key="4">
    <source>
        <dbReference type="Proteomes" id="UP000253551"/>
    </source>
</evidence>
<keyword evidence="1" id="KW-0175">Coiled coil</keyword>
<feature type="region of interest" description="Disordered" evidence="2">
    <location>
        <begin position="420"/>
        <end position="470"/>
    </location>
</feature>
<dbReference type="Proteomes" id="UP000253551">
    <property type="component" value="Unassembled WGS sequence"/>
</dbReference>
<dbReference type="STRING" id="4846.A0A367JHK0"/>
<feature type="region of interest" description="Disordered" evidence="2">
    <location>
        <begin position="246"/>
        <end position="266"/>
    </location>
</feature>
<protein>
    <submittedName>
        <fullName evidence="3">Uncharacterized protein</fullName>
    </submittedName>
</protein>
<feature type="coiled-coil region" evidence="1">
    <location>
        <begin position="150"/>
        <end position="194"/>
    </location>
</feature>
<comment type="caution">
    <text evidence="3">The sequence shown here is derived from an EMBL/GenBank/DDBJ whole genome shotgun (WGS) entry which is preliminary data.</text>
</comment>
<proteinExistence type="predicted"/>
<name>A0A367JHK0_RHIST</name>
<organism evidence="3 4">
    <name type="scientific">Rhizopus stolonifer</name>
    <name type="common">Rhizopus nigricans</name>
    <dbReference type="NCBI Taxonomy" id="4846"/>
    <lineage>
        <taxon>Eukaryota</taxon>
        <taxon>Fungi</taxon>
        <taxon>Fungi incertae sedis</taxon>
        <taxon>Mucoromycota</taxon>
        <taxon>Mucoromycotina</taxon>
        <taxon>Mucoromycetes</taxon>
        <taxon>Mucorales</taxon>
        <taxon>Mucorineae</taxon>
        <taxon>Rhizopodaceae</taxon>
        <taxon>Rhizopus</taxon>
    </lineage>
</organism>
<evidence type="ECO:0000256" key="1">
    <source>
        <dbReference type="SAM" id="Coils"/>
    </source>
</evidence>
<feature type="compositionally biased region" description="Polar residues" evidence="2">
    <location>
        <begin position="450"/>
        <end position="461"/>
    </location>
</feature>